<evidence type="ECO:0000313" key="3">
    <source>
        <dbReference type="Proteomes" id="UP000791080"/>
    </source>
</evidence>
<comment type="caution">
    <text evidence="2">The sequence shown here is derived from an EMBL/GenBank/DDBJ whole genome shotgun (WGS) entry which is preliminary data.</text>
</comment>
<dbReference type="Proteomes" id="UP000791080">
    <property type="component" value="Unassembled WGS sequence"/>
</dbReference>
<evidence type="ECO:0000256" key="1">
    <source>
        <dbReference type="SAM" id="MobiDB-lite"/>
    </source>
</evidence>
<reference evidence="2 3" key="2">
    <citation type="submission" date="2022-06" db="EMBL/GenBank/DDBJ databases">
        <title>Genomic Encyclopedia of Type Strains, Phase I: the one thousand microbial genomes (KMG-I) project.</title>
        <authorList>
            <person name="Kyrpides N."/>
        </authorList>
    </citation>
    <scope>NUCLEOTIDE SEQUENCE [LARGE SCALE GENOMIC DNA]</scope>
    <source>
        <strain evidence="2 3">DSM 43889</strain>
    </source>
</reference>
<sequence>MTVLSMTVGAAIALAALGLVEWVDRAIVPRLAMACRVRRARRTTREARSWAVTSGAAREHSRREARRCRDHERTARCGGRDVVPVGVVRPLVPS</sequence>
<organism evidence="2 3">
    <name type="scientific">Actinoalloteichus caeruleus DSM 43889</name>
    <dbReference type="NCBI Taxonomy" id="1120930"/>
    <lineage>
        <taxon>Bacteria</taxon>
        <taxon>Bacillati</taxon>
        <taxon>Actinomycetota</taxon>
        <taxon>Actinomycetes</taxon>
        <taxon>Pseudonocardiales</taxon>
        <taxon>Pseudonocardiaceae</taxon>
        <taxon>Actinoalloteichus</taxon>
        <taxon>Actinoalloteichus cyanogriseus</taxon>
    </lineage>
</organism>
<name>A0ABT1JP04_ACTCY</name>
<gene>
    <name evidence="2" type="ORF">G443_004169</name>
</gene>
<reference evidence="2 3" key="1">
    <citation type="submission" date="2013-07" db="EMBL/GenBank/DDBJ databases">
        <authorList>
            <consortium name="DOE Joint Genome Institute"/>
            <person name="Reeve W."/>
            <person name="Huntemann M."/>
            <person name="Han J."/>
            <person name="Chen A."/>
            <person name="Kyrpides N."/>
            <person name="Mavromatis K."/>
            <person name="Markowitz V."/>
            <person name="Palaniappan K."/>
            <person name="Ivanova N."/>
            <person name="Schaumberg A."/>
            <person name="Pati A."/>
            <person name="Liolios K."/>
            <person name="Nordberg H.P."/>
            <person name="Cantor M.N."/>
            <person name="Hua S.X."/>
            <person name="Woyke T."/>
        </authorList>
    </citation>
    <scope>NUCLEOTIDE SEQUENCE [LARGE SCALE GENOMIC DNA]</scope>
    <source>
        <strain evidence="2 3">DSM 43889</strain>
    </source>
</reference>
<feature type="region of interest" description="Disordered" evidence="1">
    <location>
        <begin position="46"/>
        <end position="73"/>
    </location>
</feature>
<keyword evidence="3" id="KW-1185">Reference proteome</keyword>
<feature type="compositionally biased region" description="Basic and acidic residues" evidence="1">
    <location>
        <begin position="57"/>
        <end position="73"/>
    </location>
</feature>
<protein>
    <submittedName>
        <fullName evidence="2">Uncharacterized protein</fullName>
    </submittedName>
</protein>
<accession>A0ABT1JP04</accession>
<dbReference type="EMBL" id="AUBJ02000001">
    <property type="protein sequence ID" value="MCP2333899.1"/>
    <property type="molecule type" value="Genomic_DNA"/>
</dbReference>
<evidence type="ECO:0000313" key="2">
    <source>
        <dbReference type="EMBL" id="MCP2333899.1"/>
    </source>
</evidence>
<proteinExistence type="predicted"/>